<evidence type="ECO:0000256" key="1">
    <source>
        <dbReference type="ARBA" id="ARBA00005254"/>
    </source>
</evidence>
<dbReference type="STRING" id="1806994.A0A507C8H5"/>
<accession>A0A507C8H5</accession>
<dbReference type="InterPro" id="IPR014748">
    <property type="entry name" value="Enoyl-CoA_hydra_C"/>
</dbReference>
<dbReference type="PANTHER" id="PTHR43684">
    <property type="match status" value="1"/>
</dbReference>
<sequence>MAQAQPDYSTLNSELIKVELKDYIGVITLNRPDIGNLWSDDVAKEVINAFQTLDGDDLCRVMVITGAGRIFCGGADFRGGKDFASRNTTYPTGEHYLLAREGNGTLALQQLRKPTIAAINGAAIGIGATFPLNLDIRITHRKNKIGFVFNRRGINLEAASSWNLPRLVGHARAMGIVLRGDIRAAEHPSLRPLWETLVEAPEDVMPAAMALAKEIAVQASVVSNIVNKALLLHPKDTAGQQSHLEGTALFYLGGSADSKEGVQSFLQKRDPKYTSVPSRDVPPFMPWWSTPDMSKGKYKL</sequence>
<proteinExistence type="inferred from homology"/>
<protein>
    <recommendedName>
        <fullName evidence="4">Enoyl-CoA hydratase</fullName>
    </recommendedName>
</protein>
<organism evidence="2 3">
    <name type="scientific">Synchytrium microbalum</name>
    <dbReference type="NCBI Taxonomy" id="1806994"/>
    <lineage>
        <taxon>Eukaryota</taxon>
        <taxon>Fungi</taxon>
        <taxon>Fungi incertae sedis</taxon>
        <taxon>Chytridiomycota</taxon>
        <taxon>Chytridiomycota incertae sedis</taxon>
        <taxon>Chytridiomycetes</taxon>
        <taxon>Synchytriales</taxon>
        <taxon>Synchytriaceae</taxon>
        <taxon>Synchytrium</taxon>
    </lineage>
</organism>
<dbReference type="SUPFAM" id="SSF52096">
    <property type="entry name" value="ClpP/crotonase"/>
    <property type="match status" value="1"/>
</dbReference>
<comment type="caution">
    <text evidence="2">The sequence shown here is derived from an EMBL/GenBank/DDBJ whole genome shotgun (WGS) entry which is preliminary data.</text>
</comment>
<name>A0A507C8H5_9FUNG</name>
<evidence type="ECO:0008006" key="4">
    <source>
        <dbReference type="Google" id="ProtNLM"/>
    </source>
</evidence>
<dbReference type="InterPro" id="IPR051053">
    <property type="entry name" value="ECH/Chromodomain_protein"/>
</dbReference>
<dbReference type="PANTHER" id="PTHR43684:SF4">
    <property type="entry name" value="ENOYL-COA HYDRATASE_ISOMERASE FAMILY PROTEIN (AFU_ORTHOLOGUE AFUA_1G01890)"/>
    <property type="match status" value="1"/>
</dbReference>
<dbReference type="OrthoDB" id="2018133at2759"/>
<keyword evidence="3" id="KW-1185">Reference proteome</keyword>
<reference evidence="2 3" key="1">
    <citation type="journal article" date="2019" name="Sci. Rep.">
        <title>Comparative genomics of chytrid fungi reveal insights into the obligate biotrophic and pathogenic lifestyle of Synchytrium endobioticum.</title>
        <authorList>
            <person name="van de Vossenberg B.T.L.H."/>
            <person name="Warris S."/>
            <person name="Nguyen H.D.T."/>
            <person name="van Gent-Pelzer M.P.E."/>
            <person name="Joly D.L."/>
            <person name="van de Geest H.C."/>
            <person name="Bonants P.J.M."/>
            <person name="Smith D.S."/>
            <person name="Levesque C.A."/>
            <person name="van der Lee T.A.J."/>
        </authorList>
    </citation>
    <scope>NUCLEOTIDE SEQUENCE [LARGE SCALE GENOMIC DNA]</scope>
    <source>
        <strain evidence="2 3">JEL517</strain>
    </source>
</reference>
<dbReference type="CDD" id="cd06558">
    <property type="entry name" value="crotonase-like"/>
    <property type="match status" value="1"/>
</dbReference>
<dbReference type="RefSeq" id="XP_031026307.1">
    <property type="nucleotide sequence ID" value="XM_031167673.1"/>
</dbReference>
<gene>
    <name evidence="2" type="ORF">SmJEL517_g01745</name>
</gene>
<evidence type="ECO:0000313" key="2">
    <source>
        <dbReference type="EMBL" id="TPX35922.1"/>
    </source>
</evidence>
<evidence type="ECO:0000313" key="3">
    <source>
        <dbReference type="Proteomes" id="UP000319731"/>
    </source>
</evidence>
<comment type="similarity">
    <text evidence="1">Belongs to the enoyl-CoA hydratase/isomerase family.</text>
</comment>
<dbReference type="Gene3D" id="3.90.226.10">
    <property type="entry name" value="2-enoyl-CoA Hydratase, Chain A, domain 1"/>
    <property type="match status" value="1"/>
</dbReference>
<dbReference type="Proteomes" id="UP000319731">
    <property type="component" value="Unassembled WGS sequence"/>
</dbReference>
<dbReference type="GeneID" id="42002970"/>
<dbReference type="EMBL" id="QEAO01000006">
    <property type="protein sequence ID" value="TPX35922.1"/>
    <property type="molecule type" value="Genomic_DNA"/>
</dbReference>
<dbReference type="Pfam" id="PF00378">
    <property type="entry name" value="ECH_1"/>
    <property type="match status" value="1"/>
</dbReference>
<dbReference type="AlphaFoldDB" id="A0A507C8H5"/>
<dbReference type="InterPro" id="IPR029045">
    <property type="entry name" value="ClpP/crotonase-like_dom_sf"/>
</dbReference>
<dbReference type="Gene3D" id="1.10.12.10">
    <property type="entry name" value="Lyase 2-enoyl-coa Hydratase, Chain A, domain 2"/>
    <property type="match status" value="1"/>
</dbReference>
<dbReference type="InterPro" id="IPR001753">
    <property type="entry name" value="Enoyl-CoA_hydra/iso"/>
</dbReference>